<dbReference type="AlphaFoldDB" id="A0A1Y2M2A3"/>
<dbReference type="EMBL" id="KZ107842">
    <property type="protein sequence ID" value="OSS50183.1"/>
    <property type="molecule type" value="Genomic_DNA"/>
</dbReference>
<evidence type="ECO:0000256" key="1">
    <source>
        <dbReference type="SAM" id="MobiDB-lite"/>
    </source>
</evidence>
<protein>
    <submittedName>
        <fullName evidence="2">Uncharacterized protein</fullName>
    </submittedName>
</protein>
<name>A0A1Y2M2A3_EPING</name>
<gene>
    <name evidence="2" type="ORF">B5807_04769</name>
</gene>
<feature type="compositionally biased region" description="Polar residues" evidence="1">
    <location>
        <begin position="21"/>
        <end position="38"/>
    </location>
</feature>
<accession>A0A1Y2M2A3</accession>
<organism evidence="2 3">
    <name type="scientific">Epicoccum nigrum</name>
    <name type="common">Soil fungus</name>
    <name type="synonym">Epicoccum purpurascens</name>
    <dbReference type="NCBI Taxonomy" id="105696"/>
    <lineage>
        <taxon>Eukaryota</taxon>
        <taxon>Fungi</taxon>
        <taxon>Dikarya</taxon>
        <taxon>Ascomycota</taxon>
        <taxon>Pezizomycotina</taxon>
        <taxon>Dothideomycetes</taxon>
        <taxon>Pleosporomycetidae</taxon>
        <taxon>Pleosporales</taxon>
        <taxon>Pleosporineae</taxon>
        <taxon>Didymellaceae</taxon>
        <taxon>Epicoccum</taxon>
    </lineage>
</organism>
<dbReference type="InParanoid" id="A0A1Y2M2A3"/>
<dbReference type="Proteomes" id="UP000193240">
    <property type="component" value="Unassembled WGS sequence"/>
</dbReference>
<reference evidence="2 3" key="1">
    <citation type="journal article" date="2017" name="Genome Announc.">
        <title>Genome sequence of the saprophytic ascomycete Epicoccum nigrum ICMP 19927 strain isolated from New Zealand.</title>
        <authorList>
            <person name="Fokin M."/>
            <person name="Fleetwood D."/>
            <person name="Weir B.S."/>
            <person name="Villas-Boas S.G."/>
        </authorList>
    </citation>
    <scope>NUCLEOTIDE SEQUENCE [LARGE SCALE GENOMIC DNA]</scope>
    <source>
        <strain evidence="2 3">ICMP 19927</strain>
    </source>
</reference>
<proteinExistence type="predicted"/>
<feature type="region of interest" description="Disordered" evidence="1">
    <location>
        <begin position="1"/>
        <end position="40"/>
    </location>
</feature>
<evidence type="ECO:0000313" key="3">
    <source>
        <dbReference type="Proteomes" id="UP000193240"/>
    </source>
</evidence>
<sequence>MSHDSSSQKRMRSTSRSSRSFTYQHYTRNTSYTATTRQKMSEDRVTYLEHLGRWLDYETESDSPEKVDGAAISLAKTKPSPTPKSADSLIEEERRKMALDVAELNRREGVSKAKCDADLEEMKKMPIVAPLPSCARDEEGEEFAGRWMEGHDGLMQTVTKKVKAVLWLGEEP</sequence>
<evidence type="ECO:0000313" key="2">
    <source>
        <dbReference type="EMBL" id="OSS50183.1"/>
    </source>
</evidence>
<keyword evidence="3" id="KW-1185">Reference proteome</keyword>